<dbReference type="GO" id="GO:0003723">
    <property type="term" value="F:RNA binding"/>
    <property type="evidence" value="ECO:0007669"/>
    <property type="project" value="InterPro"/>
</dbReference>
<dbReference type="InterPro" id="IPR036107">
    <property type="entry name" value="CsrA_sf"/>
</dbReference>
<dbReference type="GO" id="GO:0006402">
    <property type="term" value="P:mRNA catabolic process"/>
    <property type="evidence" value="ECO:0007669"/>
    <property type="project" value="InterPro"/>
</dbReference>
<dbReference type="KEGG" id="gaz:Pan241w_59960"/>
<dbReference type="GO" id="GO:0006109">
    <property type="term" value="P:regulation of carbohydrate metabolic process"/>
    <property type="evidence" value="ECO:0007669"/>
    <property type="project" value="InterPro"/>
</dbReference>
<dbReference type="Proteomes" id="UP000317171">
    <property type="component" value="Chromosome"/>
</dbReference>
<dbReference type="RefSeq" id="WP_198000216.1">
    <property type="nucleotide sequence ID" value="NZ_CP036269.1"/>
</dbReference>
<accession>A0A517RPR4</accession>
<dbReference type="AlphaFoldDB" id="A0A517RPR4"/>
<organism evidence="1 2">
    <name type="scientific">Gimesia alba</name>
    <dbReference type="NCBI Taxonomy" id="2527973"/>
    <lineage>
        <taxon>Bacteria</taxon>
        <taxon>Pseudomonadati</taxon>
        <taxon>Planctomycetota</taxon>
        <taxon>Planctomycetia</taxon>
        <taxon>Planctomycetales</taxon>
        <taxon>Planctomycetaceae</taxon>
        <taxon>Gimesia</taxon>
    </lineage>
</organism>
<sequence length="88" mass="9726">MFILSRGPGQSILIDDLEVSVGWIRFNKVQLLIEDPETETPAKPILYLNEKIELAIGISIIVIQITAEKARLGIESPPGTQVTRSELV</sequence>
<dbReference type="SUPFAM" id="SSF117130">
    <property type="entry name" value="CsrA-like"/>
    <property type="match status" value="1"/>
</dbReference>
<dbReference type="Pfam" id="PF02599">
    <property type="entry name" value="CsrA"/>
    <property type="match status" value="1"/>
</dbReference>
<keyword evidence="2" id="KW-1185">Reference proteome</keyword>
<dbReference type="EMBL" id="CP036269">
    <property type="protein sequence ID" value="QDT45868.1"/>
    <property type="molecule type" value="Genomic_DNA"/>
</dbReference>
<evidence type="ECO:0000313" key="2">
    <source>
        <dbReference type="Proteomes" id="UP000317171"/>
    </source>
</evidence>
<dbReference type="Gene3D" id="2.60.40.4380">
    <property type="entry name" value="Translational regulator CsrA"/>
    <property type="match status" value="1"/>
</dbReference>
<gene>
    <name evidence="1" type="ORF">Pan241w_59960</name>
</gene>
<protein>
    <submittedName>
        <fullName evidence="1">Carbon storage regulator</fullName>
    </submittedName>
</protein>
<proteinExistence type="predicted"/>
<name>A0A517RPR4_9PLAN</name>
<evidence type="ECO:0000313" key="1">
    <source>
        <dbReference type="EMBL" id="QDT45868.1"/>
    </source>
</evidence>
<dbReference type="InterPro" id="IPR003751">
    <property type="entry name" value="CsrA"/>
</dbReference>
<reference evidence="1 2" key="1">
    <citation type="submission" date="2019-02" db="EMBL/GenBank/DDBJ databases">
        <title>Deep-cultivation of Planctomycetes and their phenomic and genomic characterization uncovers novel biology.</title>
        <authorList>
            <person name="Wiegand S."/>
            <person name="Jogler M."/>
            <person name="Boedeker C."/>
            <person name="Pinto D."/>
            <person name="Vollmers J."/>
            <person name="Rivas-Marin E."/>
            <person name="Kohn T."/>
            <person name="Peeters S.H."/>
            <person name="Heuer A."/>
            <person name="Rast P."/>
            <person name="Oberbeckmann S."/>
            <person name="Bunk B."/>
            <person name="Jeske O."/>
            <person name="Meyerdierks A."/>
            <person name="Storesund J.E."/>
            <person name="Kallscheuer N."/>
            <person name="Luecker S."/>
            <person name="Lage O.M."/>
            <person name="Pohl T."/>
            <person name="Merkel B.J."/>
            <person name="Hornburger P."/>
            <person name="Mueller R.-W."/>
            <person name="Bruemmer F."/>
            <person name="Labrenz M."/>
            <person name="Spormann A.M."/>
            <person name="Op den Camp H."/>
            <person name="Overmann J."/>
            <person name="Amann R."/>
            <person name="Jetten M.S.M."/>
            <person name="Mascher T."/>
            <person name="Medema M.H."/>
            <person name="Devos D.P."/>
            <person name="Kaster A.-K."/>
            <person name="Ovreas L."/>
            <person name="Rohde M."/>
            <person name="Galperin M.Y."/>
            <person name="Jogler C."/>
        </authorList>
    </citation>
    <scope>NUCLEOTIDE SEQUENCE [LARGE SCALE GENOMIC DNA]</scope>
    <source>
        <strain evidence="1 2">Pan241w</strain>
    </source>
</reference>